<evidence type="ECO:0000313" key="3">
    <source>
        <dbReference type="EMBL" id="AMO35805.1"/>
    </source>
</evidence>
<accession>A0A140IDI0</accession>
<dbReference type="InterPro" id="IPR028098">
    <property type="entry name" value="Glyco_trans_4-like_N"/>
</dbReference>
<dbReference type="GO" id="GO:0016758">
    <property type="term" value="F:hexosyltransferase activity"/>
    <property type="evidence" value="ECO:0007669"/>
    <property type="project" value="TreeGrafter"/>
</dbReference>
<dbReference type="AlphaFoldDB" id="A0A140IDI0"/>
<dbReference type="PANTHER" id="PTHR45947">
    <property type="entry name" value="SULFOQUINOVOSYL TRANSFERASE SQD2"/>
    <property type="match status" value="1"/>
</dbReference>
<organism evidence="3 4">
    <name type="scientific">Thauera humireducens</name>
    <dbReference type="NCBI Taxonomy" id="1134435"/>
    <lineage>
        <taxon>Bacteria</taxon>
        <taxon>Pseudomonadati</taxon>
        <taxon>Pseudomonadota</taxon>
        <taxon>Betaproteobacteria</taxon>
        <taxon>Rhodocyclales</taxon>
        <taxon>Zoogloeaceae</taxon>
        <taxon>Thauera</taxon>
    </lineage>
</organism>
<dbReference type="InterPro" id="IPR001296">
    <property type="entry name" value="Glyco_trans_1"/>
</dbReference>
<dbReference type="InterPro" id="IPR050194">
    <property type="entry name" value="Glycosyltransferase_grp1"/>
</dbReference>
<evidence type="ECO:0000313" key="4">
    <source>
        <dbReference type="Proteomes" id="UP000036902"/>
    </source>
</evidence>
<feature type="domain" description="Glycosyl transferase family 1" evidence="1">
    <location>
        <begin position="189"/>
        <end position="357"/>
    </location>
</feature>
<proteinExistence type="predicted"/>
<feature type="domain" description="Glycosyltransferase subfamily 4-like N-terminal" evidence="2">
    <location>
        <begin position="14"/>
        <end position="181"/>
    </location>
</feature>
<dbReference type="KEGG" id="thu:AC731_001890"/>
<evidence type="ECO:0000259" key="1">
    <source>
        <dbReference type="Pfam" id="PF00534"/>
    </source>
</evidence>
<keyword evidence="4" id="KW-1185">Reference proteome</keyword>
<dbReference type="Pfam" id="PF13439">
    <property type="entry name" value="Glyco_transf_4"/>
    <property type="match status" value="1"/>
</dbReference>
<dbReference type="PANTHER" id="PTHR45947:SF3">
    <property type="entry name" value="SULFOQUINOVOSYL TRANSFERASE SQD2"/>
    <property type="match status" value="1"/>
</dbReference>
<dbReference type="Pfam" id="PF00534">
    <property type="entry name" value="Glycos_transf_1"/>
    <property type="match status" value="1"/>
</dbReference>
<protein>
    <submittedName>
        <fullName evidence="3">Glycosyl transferase family 1</fullName>
    </submittedName>
</protein>
<dbReference type="Proteomes" id="UP000036902">
    <property type="component" value="Chromosome"/>
</dbReference>
<dbReference type="Gene3D" id="3.40.50.2000">
    <property type="entry name" value="Glycogen Phosphorylase B"/>
    <property type="match status" value="2"/>
</dbReference>
<dbReference type="EMBL" id="CP014646">
    <property type="protein sequence ID" value="AMO35805.1"/>
    <property type="molecule type" value="Genomic_DNA"/>
</dbReference>
<evidence type="ECO:0000259" key="2">
    <source>
        <dbReference type="Pfam" id="PF13439"/>
    </source>
</evidence>
<name>A0A140IDI0_9RHOO</name>
<keyword evidence="3" id="KW-0808">Transferase</keyword>
<sequence>MRVLMVSDVYFPRVNGVSTSIETFRRTLAAYGVEVRLVVPAYGEDAPENGVVRVRGVPVPGDREDRLVGWRAMHAAVLHAARDCDLIHVQTPFVAHYAGLAAARKLDRPVLATYHTLFEEYLQHYAPFLPAGWLRGQARAWSRRQCNALDVVVVPSTAMRERLAGYGVEAPMHVLPTGIPLAALGGGDRARFRMEHEIAADQPVALFVGRVAHEKNIGFLLDALRHALCTRPDLLLLIAGEGPALEDLRRRVRREGLDAAVRFIGYLDRGEALPSCYAAADVFVFASRTETQGLVLLEAMAAGVPVLALAEMGTIDILQPGRGSVSPPADPALFGAELASLVADEPRLRALGAEARKYAQHWSDTAMAQRMAQLYTGLLQRASAVRRAEMQGDVAVAAAAEPARGHAGAARESQ</sequence>
<gene>
    <name evidence="3" type="ORF">AC731_001890</name>
</gene>
<dbReference type="SUPFAM" id="SSF53756">
    <property type="entry name" value="UDP-Glycosyltransferase/glycogen phosphorylase"/>
    <property type="match status" value="1"/>
</dbReference>
<dbReference type="STRING" id="1134435.AC731_001890"/>
<reference evidence="4" key="1">
    <citation type="submission" date="2016-03" db="EMBL/GenBank/DDBJ databases">
        <authorList>
            <person name="Ma C."/>
            <person name="Zhou S."/>
            <person name="Yang G."/>
        </authorList>
    </citation>
    <scope>NUCLEOTIDE SEQUENCE [LARGE SCALE GENOMIC DNA]</scope>
    <source>
        <strain evidence="4">SgZ-1</strain>
    </source>
</reference>
<dbReference type="RefSeq" id="WP_048708911.1">
    <property type="nucleotide sequence ID" value="NZ_CP014646.1"/>
</dbReference>